<dbReference type="SUPFAM" id="SSF46689">
    <property type="entry name" value="Homeodomain-like"/>
    <property type="match status" value="1"/>
</dbReference>
<dbReference type="EMBL" id="CP028136">
    <property type="protein sequence ID" value="AVR44288.1"/>
    <property type="molecule type" value="Genomic_DNA"/>
</dbReference>
<reference evidence="6" key="1">
    <citation type="submission" date="2018-03" db="EMBL/GenBank/DDBJ databases">
        <title>Gramella fulva sp. nov., isolated from a dry surface of tidal flat.</title>
        <authorList>
            <person name="Hwang S.H."/>
            <person name="Hwang W.M."/>
            <person name="Kang K."/>
            <person name="Ahn T.-Y."/>
        </authorList>
    </citation>
    <scope>NUCLEOTIDE SEQUENCE [LARGE SCALE GENOMIC DNA]</scope>
    <source>
        <strain evidence="6">SH35</strain>
    </source>
</reference>
<dbReference type="SMART" id="SM00342">
    <property type="entry name" value="HTH_ARAC"/>
    <property type="match status" value="1"/>
</dbReference>
<dbReference type="InterPro" id="IPR018060">
    <property type="entry name" value="HTH_AraC"/>
</dbReference>
<keyword evidence="2" id="KW-0238">DNA-binding</keyword>
<dbReference type="AlphaFoldDB" id="A0A2R3Z216"/>
<name>A0A2R3Z216_9FLAO</name>
<gene>
    <name evidence="5" type="ORF">C7S20_02890</name>
</gene>
<dbReference type="PANTHER" id="PTHR43280:SF28">
    <property type="entry name" value="HTH-TYPE TRANSCRIPTIONAL ACTIVATOR RHAS"/>
    <property type="match status" value="1"/>
</dbReference>
<protein>
    <submittedName>
        <fullName evidence="5">AraC family transcriptional regulator</fullName>
    </submittedName>
</protein>
<evidence type="ECO:0000313" key="5">
    <source>
        <dbReference type="EMBL" id="AVR44288.1"/>
    </source>
</evidence>
<evidence type="ECO:0000259" key="4">
    <source>
        <dbReference type="PROSITE" id="PS01124"/>
    </source>
</evidence>
<accession>A0A2R3Z216</accession>
<dbReference type="OrthoDB" id="952277at2"/>
<proteinExistence type="predicted"/>
<evidence type="ECO:0000313" key="6">
    <source>
        <dbReference type="Proteomes" id="UP000241507"/>
    </source>
</evidence>
<dbReference type="GO" id="GO:0003700">
    <property type="term" value="F:DNA-binding transcription factor activity"/>
    <property type="evidence" value="ECO:0007669"/>
    <property type="project" value="InterPro"/>
</dbReference>
<evidence type="ECO:0000256" key="2">
    <source>
        <dbReference type="ARBA" id="ARBA00023125"/>
    </source>
</evidence>
<dbReference type="GO" id="GO:0043565">
    <property type="term" value="F:sequence-specific DNA binding"/>
    <property type="evidence" value="ECO:0007669"/>
    <property type="project" value="InterPro"/>
</dbReference>
<keyword evidence="3" id="KW-0804">Transcription</keyword>
<dbReference type="Gene3D" id="1.10.10.60">
    <property type="entry name" value="Homeodomain-like"/>
    <property type="match status" value="2"/>
</dbReference>
<dbReference type="RefSeq" id="WP_107011066.1">
    <property type="nucleotide sequence ID" value="NZ_CP028136.1"/>
</dbReference>
<evidence type="ECO:0000256" key="3">
    <source>
        <dbReference type="ARBA" id="ARBA00023163"/>
    </source>
</evidence>
<evidence type="ECO:0000256" key="1">
    <source>
        <dbReference type="ARBA" id="ARBA00023015"/>
    </source>
</evidence>
<dbReference type="PROSITE" id="PS00041">
    <property type="entry name" value="HTH_ARAC_FAMILY_1"/>
    <property type="match status" value="1"/>
</dbReference>
<dbReference type="Proteomes" id="UP000241507">
    <property type="component" value="Chromosome"/>
</dbReference>
<organism evidence="5 6">
    <name type="scientific">Christiangramia fulva</name>
    <dbReference type="NCBI Taxonomy" id="2126553"/>
    <lineage>
        <taxon>Bacteria</taxon>
        <taxon>Pseudomonadati</taxon>
        <taxon>Bacteroidota</taxon>
        <taxon>Flavobacteriia</taxon>
        <taxon>Flavobacteriales</taxon>
        <taxon>Flavobacteriaceae</taxon>
        <taxon>Christiangramia</taxon>
    </lineage>
</organism>
<keyword evidence="1" id="KW-0805">Transcription regulation</keyword>
<dbReference type="KEGG" id="grs:C7S20_02890"/>
<dbReference type="PANTHER" id="PTHR43280">
    <property type="entry name" value="ARAC-FAMILY TRANSCRIPTIONAL REGULATOR"/>
    <property type="match status" value="1"/>
</dbReference>
<feature type="domain" description="HTH araC/xylS-type" evidence="4">
    <location>
        <begin position="71"/>
        <end position="174"/>
    </location>
</feature>
<dbReference type="PROSITE" id="PS01124">
    <property type="entry name" value="HTH_ARAC_FAMILY_2"/>
    <property type="match status" value="1"/>
</dbReference>
<sequence length="185" mass="21249">MKVQIKNMVCQRCILSVEAILRGMGVPYKEVRLGEVILERELSQDENEVLERELSAIGFEMIEEKQDRLINRIKSIIIEEVYADTPSNLKLSELLSEKIHYDYSHITHLFSEAEGKSILSFYNLIRIERAKELLEYDEFSIAEIADILGFSTPAYLSTSFKKLTGHTPSEYKSLKAKGRNTLDSI</sequence>
<dbReference type="InterPro" id="IPR009057">
    <property type="entry name" value="Homeodomain-like_sf"/>
</dbReference>
<dbReference type="InterPro" id="IPR018062">
    <property type="entry name" value="HTH_AraC-typ_CS"/>
</dbReference>
<keyword evidence="6" id="KW-1185">Reference proteome</keyword>
<dbReference type="Pfam" id="PF12833">
    <property type="entry name" value="HTH_18"/>
    <property type="match status" value="1"/>
</dbReference>